<evidence type="ECO:0000259" key="6">
    <source>
        <dbReference type="PROSITE" id="PS50157"/>
    </source>
</evidence>
<reference evidence="7" key="1">
    <citation type="submission" date="2021-04" db="EMBL/GenBank/DDBJ databases">
        <authorList>
            <person name="Chebbi M.A.C M."/>
        </authorList>
    </citation>
    <scope>NUCLEOTIDE SEQUENCE</scope>
</reference>
<dbReference type="Proteomes" id="UP000786811">
    <property type="component" value="Unassembled WGS sequence"/>
</dbReference>
<dbReference type="PANTHER" id="PTHR24409:SF295">
    <property type="entry name" value="AZ2-RELATED"/>
    <property type="match status" value="1"/>
</dbReference>
<dbReference type="GO" id="GO:0005634">
    <property type="term" value="C:nucleus"/>
    <property type="evidence" value="ECO:0007669"/>
    <property type="project" value="TreeGrafter"/>
</dbReference>
<dbReference type="GO" id="GO:0000981">
    <property type="term" value="F:DNA-binding transcription factor activity, RNA polymerase II-specific"/>
    <property type="evidence" value="ECO:0007669"/>
    <property type="project" value="TreeGrafter"/>
</dbReference>
<dbReference type="GO" id="GO:0008270">
    <property type="term" value="F:zinc ion binding"/>
    <property type="evidence" value="ECO:0007669"/>
    <property type="project" value="UniProtKB-KW"/>
</dbReference>
<keyword evidence="1" id="KW-0479">Metal-binding</keyword>
<dbReference type="EMBL" id="CAJNRD030001116">
    <property type="protein sequence ID" value="CAG5075516.1"/>
    <property type="molecule type" value="Genomic_DNA"/>
</dbReference>
<dbReference type="InterPro" id="IPR013087">
    <property type="entry name" value="Znf_C2H2_type"/>
</dbReference>
<name>A0A8J2EKC7_COTCN</name>
<dbReference type="SMART" id="SM00355">
    <property type="entry name" value="ZnF_C2H2"/>
    <property type="match status" value="2"/>
</dbReference>
<dbReference type="InterPro" id="IPR036236">
    <property type="entry name" value="Znf_C2H2_sf"/>
</dbReference>
<organism evidence="7 8">
    <name type="scientific">Cotesia congregata</name>
    <name type="common">Parasitoid wasp</name>
    <name type="synonym">Apanteles congregatus</name>
    <dbReference type="NCBI Taxonomy" id="51543"/>
    <lineage>
        <taxon>Eukaryota</taxon>
        <taxon>Metazoa</taxon>
        <taxon>Ecdysozoa</taxon>
        <taxon>Arthropoda</taxon>
        <taxon>Hexapoda</taxon>
        <taxon>Insecta</taxon>
        <taxon>Pterygota</taxon>
        <taxon>Neoptera</taxon>
        <taxon>Endopterygota</taxon>
        <taxon>Hymenoptera</taxon>
        <taxon>Apocrita</taxon>
        <taxon>Ichneumonoidea</taxon>
        <taxon>Braconidae</taxon>
        <taxon>Microgastrinae</taxon>
        <taxon>Cotesia</taxon>
    </lineage>
</organism>
<evidence type="ECO:0000256" key="2">
    <source>
        <dbReference type="ARBA" id="ARBA00022737"/>
    </source>
</evidence>
<keyword evidence="4" id="KW-0862">Zinc</keyword>
<dbReference type="SUPFAM" id="SSF57667">
    <property type="entry name" value="beta-beta-alpha zinc fingers"/>
    <property type="match status" value="1"/>
</dbReference>
<dbReference type="Pfam" id="PF00096">
    <property type="entry name" value="zf-C2H2"/>
    <property type="match status" value="1"/>
</dbReference>
<evidence type="ECO:0000256" key="5">
    <source>
        <dbReference type="PROSITE-ProRule" id="PRU00042"/>
    </source>
</evidence>
<evidence type="ECO:0000256" key="1">
    <source>
        <dbReference type="ARBA" id="ARBA00022723"/>
    </source>
</evidence>
<dbReference type="Gene3D" id="3.30.160.60">
    <property type="entry name" value="Classic Zinc Finger"/>
    <property type="match status" value="1"/>
</dbReference>
<accession>A0A8J2EKC7</accession>
<evidence type="ECO:0000256" key="3">
    <source>
        <dbReference type="ARBA" id="ARBA00022771"/>
    </source>
</evidence>
<comment type="caution">
    <text evidence="7">The sequence shown here is derived from an EMBL/GenBank/DDBJ whole genome shotgun (WGS) entry which is preliminary data.</text>
</comment>
<keyword evidence="8" id="KW-1185">Reference proteome</keyword>
<feature type="domain" description="C2H2-type" evidence="6">
    <location>
        <begin position="494"/>
        <end position="518"/>
    </location>
</feature>
<dbReference type="PANTHER" id="PTHR24409">
    <property type="entry name" value="ZINC FINGER PROTEIN 142"/>
    <property type="match status" value="1"/>
</dbReference>
<evidence type="ECO:0000313" key="7">
    <source>
        <dbReference type="EMBL" id="CAG5075516.1"/>
    </source>
</evidence>
<dbReference type="PROSITE" id="PS50157">
    <property type="entry name" value="ZINC_FINGER_C2H2_2"/>
    <property type="match status" value="2"/>
</dbReference>
<evidence type="ECO:0000313" key="8">
    <source>
        <dbReference type="Proteomes" id="UP000786811"/>
    </source>
</evidence>
<protein>
    <submittedName>
        <fullName evidence="7">Similar to Gastrula zinc finger protein XlCGF17.1 (Xenopus laevis)</fullName>
    </submittedName>
</protein>
<dbReference type="PROSITE" id="PS00028">
    <property type="entry name" value="ZINC_FINGER_C2H2_1"/>
    <property type="match status" value="2"/>
</dbReference>
<feature type="domain" description="C2H2-type" evidence="6">
    <location>
        <begin position="522"/>
        <end position="550"/>
    </location>
</feature>
<keyword evidence="2" id="KW-0677">Repeat</keyword>
<sequence length="610" mass="69311">MKTCTAKEVMAYKSLSEFSLEDNSLFNHVDTKTNIFQKLEPVEQTFYEPEILIMSTDSKIQLLKINKNNLPSEISEEAHFLPSKTCGKSEITLLPIKQEQKSCGHYEPCENIICDVNVQHYVDQLGSSPMLAVNIDDSEINAKVSKHCKNSRCDALSIEHNRCRRAIIRLNRCDKSNACDICGVVLKTRKSRIHHGNCRRKNEYRHNPVDGAQILREKMRERELQIMEAVRARKNDYSDPITCYNKAIEMLKNNSELIVIPKMMTPSQPPIVNQKDNMNETKTLTINGVSQSFDQLLKNIPNITIKNLHSQQNVPNNKLNSSEKNETLSNYNKVDSTNNVTAGDNKFIITTISQPTVPHSFVINDRILTQLKSNMETNVQNPYIMPVRVLPITNLKSEPSLLHQIQGIPKFCIIADNPTPSGTLIKIPPITNTQSSPSSKSKLSHKPSILLKSRSNNIPIKPKPTNPGFTVINSFQPFKHEIINRRKRIEQKPFKCEYCSKRFLTDWYFRLHIIKHKGGMVLKCSECDLSFSNTEDLNKHVSDGHNADAAEISCRNSDSDVEKEKDDDKCISCEDCGKIFDSDTEIDQHECININDLVSTQTNLLISSEN</sequence>
<evidence type="ECO:0000256" key="4">
    <source>
        <dbReference type="ARBA" id="ARBA00022833"/>
    </source>
</evidence>
<proteinExistence type="predicted"/>
<dbReference type="OrthoDB" id="8922241at2759"/>
<keyword evidence="3 5" id="KW-0863">Zinc-finger</keyword>
<dbReference type="GO" id="GO:0000977">
    <property type="term" value="F:RNA polymerase II transcription regulatory region sequence-specific DNA binding"/>
    <property type="evidence" value="ECO:0007669"/>
    <property type="project" value="TreeGrafter"/>
</dbReference>
<gene>
    <name evidence="7" type="ORF">HICCMSTLAB_LOCUS1670</name>
</gene>
<dbReference type="AlphaFoldDB" id="A0A8J2EKC7"/>